<comment type="caution">
    <text evidence="1">The sequence shown here is derived from an EMBL/GenBank/DDBJ whole genome shotgun (WGS) entry which is preliminary data.</text>
</comment>
<dbReference type="EMBL" id="CZCS02000007">
    <property type="protein sequence ID" value="VXD12001.1"/>
    <property type="molecule type" value="Genomic_DNA"/>
</dbReference>
<keyword evidence="2" id="KW-1185">Reference proteome</keyword>
<evidence type="ECO:0000313" key="2">
    <source>
        <dbReference type="Proteomes" id="UP000182190"/>
    </source>
</evidence>
<gene>
    <name evidence="1" type="ORF">PL9631_1040114</name>
</gene>
<proteinExistence type="predicted"/>
<sequence>MNPLLKNYCVSVEFPDVSGAEHLEMLQMRDRLTEIEPQLTEEEKILLTKADRQLVENAHIVYQELSRFINLTEKRKAQFICPQRWWWYLDVLAVLPISCK</sequence>
<dbReference type="AlphaFoldDB" id="A0A7Z9DV50"/>
<accession>A0A7Z9DV50</accession>
<name>A0A7Z9DV50_9CYAN</name>
<dbReference type="RefSeq" id="WP_231516814.1">
    <property type="nucleotide sequence ID" value="NZ_LR735026.1"/>
</dbReference>
<organism evidence="1 2">
    <name type="scientific">Planktothrix paucivesiculata PCC 9631</name>
    <dbReference type="NCBI Taxonomy" id="671071"/>
    <lineage>
        <taxon>Bacteria</taxon>
        <taxon>Bacillati</taxon>
        <taxon>Cyanobacteriota</taxon>
        <taxon>Cyanophyceae</taxon>
        <taxon>Oscillatoriophycideae</taxon>
        <taxon>Oscillatoriales</taxon>
        <taxon>Microcoleaceae</taxon>
        <taxon>Planktothrix</taxon>
    </lineage>
</organism>
<reference evidence="1" key="1">
    <citation type="submission" date="2019-10" db="EMBL/GenBank/DDBJ databases">
        <authorList>
            <consortium name="Genoscope - CEA"/>
            <person name="William W."/>
        </authorList>
    </citation>
    <scope>NUCLEOTIDE SEQUENCE [LARGE SCALE GENOMIC DNA]</scope>
    <source>
        <strain evidence="1">BBR_PRJEB10994</strain>
    </source>
</reference>
<dbReference type="Proteomes" id="UP000182190">
    <property type="component" value="Unassembled WGS sequence"/>
</dbReference>
<evidence type="ECO:0000313" key="1">
    <source>
        <dbReference type="EMBL" id="VXD12001.1"/>
    </source>
</evidence>
<protein>
    <submittedName>
        <fullName evidence="1">Uncharacterized protein</fullName>
    </submittedName>
</protein>